<organism evidence="3 4">
    <name type="scientific">Circinella minor</name>
    <dbReference type="NCBI Taxonomy" id="1195481"/>
    <lineage>
        <taxon>Eukaryota</taxon>
        <taxon>Fungi</taxon>
        <taxon>Fungi incertae sedis</taxon>
        <taxon>Mucoromycota</taxon>
        <taxon>Mucoromycotina</taxon>
        <taxon>Mucoromycetes</taxon>
        <taxon>Mucorales</taxon>
        <taxon>Lichtheimiaceae</taxon>
        <taxon>Circinella</taxon>
    </lineage>
</organism>
<sequence length="266" mass="29325">MSTFKSQVFMTHIGTATTLIEVDGITFLTDPVFCDAGSEYHYPNATLTQTDGPAVKIDELPPIDAVLLSHEDHKDNLDDMGRRLLDGRRVITTMDGAKNLRPRPGVRGIQPWETLPLKIGEKSFSITGVPCQHVPGNECTGFVVKSPTFGTSADGKPNVIYLSGDTVYFEELVSIREKYHVSVAIIHLGAAKVPLPGHEGLVQITMGGSDAAKLVRNLGADVLVPIHFESWLHFTEYRDDLRKVFEEEKVLDKVCWLTPGESKQVI</sequence>
<dbReference type="PANTHER" id="PTHR43546">
    <property type="entry name" value="UPF0173 METAL-DEPENDENT HYDROLASE MJ1163-RELATED"/>
    <property type="match status" value="1"/>
</dbReference>
<comment type="caution">
    <text evidence="3">The sequence shown here is derived from an EMBL/GenBank/DDBJ whole genome shotgun (WGS) entry which is preliminary data.</text>
</comment>
<accession>A0A8H7S7S9</accession>
<proteinExistence type="predicted"/>
<gene>
    <name evidence="3" type="ORF">INT45_009553</name>
</gene>
<dbReference type="EMBL" id="JAEPRB010000031">
    <property type="protein sequence ID" value="KAG2225224.1"/>
    <property type="molecule type" value="Genomic_DNA"/>
</dbReference>
<feature type="domain" description="Metallo-beta-lactamase" evidence="2">
    <location>
        <begin position="32"/>
        <end position="228"/>
    </location>
</feature>
<evidence type="ECO:0000259" key="2">
    <source>
        <dbReference type="Pfam" id="PF12706"/>
    </source>
</evidence>
<dbReference type="InterPro" id="IPR050114">
    <property type="entry name" value="UPF0173_UPF0282_UlaG_hydrolase"/>
</dbReference>
<evidence type="ECO:0000313" key="3">
    <source>
        <dbReference type="EMBL" id="KAG2225224.1"/>
    </source>
</evidence>
<dbReference type="Pfam" id="PF12706">
    <property type="entry name" value="Lactamase_B_2"/>
    <property type="match status" value="1"/>
</dbReference>
<dbReference type="GO" id="GO:0016787">
    <property type="term" value="F:hydrolase activity"/>
    <property type="evidence" value="ECO:0007669"/>
    <property type="project" value="UniProtKB-KW"/>
</dbReference>
<name>A0A8H7S7S9_9FUNG</name>
<evidence type="ECO:0000313" key="4">
    <source>
        <dbReference type="Proteomes" id="UP000646827"/>
    </source>
</evidence>
<dbReference type="Proteomes" id="UP000646827">
    <property type="component" value="Unassembled WGS sequence"/>
</dbReference>
<dbReference type="InterPro" id="IPR001279">
    <property type="entry name" value="Metallo-B-lactamas"/>
</dbReference>
<evidence type="ECO:0000256" key="1">
    <source>
        <dbReference type="ARBA" id="ARBA00022801"/>
    </source>
</evidence>
<reference evidence="3 4" key="1">
    <citation type="submission" date="2020-12" db="EMBL/GenBank/DDBJ databases">
        <title>Metabolic potential, ecology and presence of endohyphal bacteria is reflected in genomic diversity of Mucoromycotina.</title>
        <authorList>
            <person name="Muszewska A."/>
            <person name="Okrasinska A."/>
            <person name="Steczkiewicz K."/>
            <person name="Drgas O."/>
            <person name="Orlowska M."/>
            <person name="Perlinska-Lenart U."/>
            <person name="Aleksandrzak-Piekarczyk T."/>
            <person name="Szatraj K."/>
            <person name="Zielenkiewicz U."/>
            <person name="Pilsyk S."/>
            <person name="Malc E."/>
            <person name="Mieczkowski P."/>
            <person name="Kruszewska J.S."/>
            <person name="Biernat P."/>
            <person name="Pawlowska J."/>
        </authorList>
    </citation>
    <scope>NUCLEOTIDE SEQUENCE [LARGE SCALE GENOMIC DNA]</scope>
    <source>
        <strain evidence="3 4">CBS 142.35</strain>
    </source>
</reference>
<dbReference type="Gene3D" id="3.60.15.10">
    <property type="entry name" value="Ribonuclease Z/Hydroxyacylglutathione hydrolase-like"/>
    <property type="match status" value="1"/>
</dbReference>
<keyword evidence="4" id="KW-1185">Reference proteome</keyword>
<dbReference type="PANTHER" id="PTHR43546:SF9">
    <property type="entry name" value="L-ASCORBATE-6-PHOSPHATE LACTONASE ULAG-RELATED"/>
    <property type="match status" value="1"/>
</dbReference>
<dbReference type="OrthoDB" id="332863at2759"/>
<dbReference type="SUPFAM" id="SSF56281">
    <property type="entry name" value="Metallo-hydrolase/oxidoreductase"/>
    <property type="match status" value="1"/>
</dbReference>
<protein>
    <recommendedName>
        <fullName evidence="2">Metallo-beta-lactamase domain-containing protein</fullName>
    </recommendedName>
</protein>
<dbReference type="InterPro" id="IPR036866">
    <property type="entry name" value="RibonucZ/Hydroxyglut_hydro"/>
</dbReference>
<keyword evidence="1" id="KW-0378">Hydrolase</keyword>
<dbReference type="AlphaFoldDB" id="A0A8H7S7S9"/>